<feature type="binding site" evidence="10">
    <location>
        <begin position="241"/>
        <end position="248"/>
    </location>
    <ligand>
        <name>NAD(+)</name>
        <dbReference type="ChEBI" id="CHEBI:57540"/>
    </ligand>
</feature>
<evidence type="ECO:0000313" key="15">
    <source>
        <dbReference type="EMBL" id="EME31272.1"/>
    </source>
</evidence>
<gene>
    <name evidence="15" type="ORF">Gasu_15110</name>
</gene>
<dbReference type="Proteomes" id="UP000030680">
    <property type="component" value="Unassembled WGS sequence"/>
</dbReference>
<evidence type="ECO:0000256" key="8">
    <source>
        <dbReference type="ARBA" id="ARBA00023284"/>
    </source>
</evidence>
<dbReference type="NCBIfam" id="TIGR01350">
    <property type="entry name" value="lipoamide_DH"/>
    <property type="match status" value="1"/>
</dbReference>
<dbReference type="InterPro" id="IPR050151">
    <property type="entry name" value="Class-I_Pyr_Nuc-Dis_Oxidored"/>
</dbReference>
<evidence type="ECO:0000256" key="5">
    <source>
        <dbReference type="ARBA" id="ARBA00023002"/>
    </source>
</evidence>
<dbReference type="Pfam" id="PF02852">
    <property type="entry name" value="Pyr_redox_dim"/>
    <property type="match status" value="1"/>
</dbReference>
<dbReference type="SUPFAM" id="SSF55424">
    <property type="entry name" value="FAD/NAD-linked reductases, dimerisation (C-terminal) domain"/>
    <property type="match status" value="1"/>
</dbReference>
<dbReference type="GO" id="GO:0004148">
    <property type="term" value="F:dihydrolipoyl dehydrogenase (NADH) activity"/>
    <property type="evidence" value="ECO:0007669"/>
    <property type="project" value="UniProtKB-EC"/>
</dbReference>
<dbReference type="SUPFAM" id="SSF51905">
    <property type="entry name" value="FAD/NAD(P)-binding domain"/>
    <property type="match status" value="1"/>
</dbReference>
<evidence type="ECO:0000256" key="7">
    <source>
        <dbReference type="ARBA" id="ARBA00023157"/>
    </source>
</evidence>
<feature type="domain" description="Pyridine nucleotide-disulphide oxidoreductase dimerisation" evidence="13">
    <location>
        <begin position="408"/>
        <end position="520"/>
    </location>
</feature>
<dbReference type="PRINTS" id="PR00368">
    <property type="entry name" value="FADPNR"/>
</dbReference>
<feature type="binding site" evidence="10">
    <location>
        <position position="333"/>
    </location>
    <ligand>
        <name>NAD(+)</name>
        <dbReference type="ChEBI" id="CHEBI:57540"/>
    </ligand>
</feature>
<feature type="binding site" evidence="10">
    <location>
        <position position="111"/>
    </location>
    <ligand>
        <name>FAD</name>
        <dbReference type="ChEBI" id="CHEBI:57692"/>
    </ligand>
</feature>
<comment type="catalytic activity">
    <reaction evidence="12">
        <text>N(6)-[(R)-dihydrolipoyl]-L-lysyl-[protein] + NAD(+) = N(6)-[(R)-lipoyl]-L-lysyl-[protein] + NADH + H(+)</text>
        <dbReference type="Rhea" id="RHEA:15045"/>
        <dbReference type="Rhea" id="RHEA-COMP:10474"/>
        <dbReference type="Rhea" id="RHEA-COMP:10475"/>
        <dbReference type="ChEBI" id="CHEBI:15378"/>
        <dbReference type="ChEBI" id="CHEBI:57540"/>
        <dbReference type="ChEBI" id="CHEBI:57945"/>
        <dbReference type="ChEBI" id="CHEBI:83099"/>
        <dbReference type="ChEBI" id="CHEBI:83100"/>
        <dbReference type="EC" id="1.8.1.4"/>
    </reaction>
</comment>
<evidence type="ECO:0000256" key="6">
    <source>
        <dbReference type="ARBA" id="ARBA00023027"/>
    </source>
</evidence>
<dbReference type="PIRSF" id="PIRSF000350">
    <property type="entry name" value="Mercury_reductase_MerA"/>
    <property type="match status" value="1"/>
</dbReference>
<dbReference type="OrthoDB" id="361797at2759"/>
<dbReference type="InterPro" id="IPR004099">
    <property type="entry name" value="Pyr_nucl-diS_OxRdtase_dimer"/>
</dbReference>
<keyword evidence="8 12" id="KW-0676">Redox-active center</keyword>
<dbReference type="GO" id="GO:0050660">
    <property type="term" value="F:flavin adenine dinucleotide binding"/>
    <property type="evidence" value="ECO:0007669"/>
    <property type="project" value="InterPro"/>
</dbReference>
<dbReference type="EC" id="1.8.1.4" evidence="2 12"/>
<feature type="binding site" evidence="10">
    <location>
        <begin position="380"/>
        <end position="383"/>
    </location>
    <ligand>
        <name>FAD</name>
        <dbReference type="ChEBI" id="CHEBI:57692"/>
    </ligand>
</feature>
<dbReference type="InterPro" id="IPR036188">
    <property type="entry name" value="FAD/NAD-bd_sf"/>
</dbReference>
<dbReference type="GO" id="GO:0006103">
    <property type="term" value="P:2-oxoglutarate metabolic process"/>
    <property type="evidence" value="ECO:0007669"/>
    <property type="project" value="TreeGrafter"/>
</dbReference>
<name>M2XM48_GALSU</name>
<dbReference type="GeneID" id="17089931"/>
<dbReference type="FunFam" id="3.30.390.30:FF:000001">
    <property type="entry name" value="Dihydrolipoyl dehydrogenase"/>
    <property type="match status" value="1"/>
</dbReference>
<evidence type="ECO:0000259" key="13">
    <source>
        <dbReference type="Pfam" id="PF02852"/>
    </source>
</evidence>
<keyword evidence="5 12" id="KW-0560">Oxidoreductase</keyword>
<accession>M2XM48</accession>
<dbReference type="InterPro" id="IPR001100">
    <property type="entry name" value="Pyr_nuc-diS_OxRdtase"/>
</dbReference>
<dbReference type="OMA" id="CAQLGMK"/>
<dbReference type="FunFam" id="3.50.50.60:FF:000025">
    <property type="entry name" value="Dihydrolipoyl dehydrogenase"/>
    <property type="match status" value="1"/>
</dbReference>
<reference evidence="16" key="1">
    <citation type="journal article" date="2013" name="Science">
        <title>Gene transfer from bacteria and archaea facilitated evolution of an extremophilic eukaryote.</title>
        <authorList>
            <person name="Schonknecht G."/>
            <person name="Chen W.H."/>
            <person name="Ternes C.M."/>
            <person name="Barbier G.G."/>
            <person name="Shrestha R.P."/>
            <person name="Stanke M."/>
            <person name="Brautigam A."/>
            <person name="Baker B.J."/>
            <person name="Banfield J.F."/>
            <person name="Garavito R.M."/>
            <person name="Carr K."/>
            <person name="Wilkerson C."/>
            <person name="Rensing S.A."/>
            <person name="Gagneul D."/>
            <person name="Dickenson N.E."/>
            <person name="Oesterhelt C."/>
            <person name="Lercher M.J."/>
            <person name="Weber A.P."/>
        </authorList>
    </citation>
    <scope>NUCLEOTIDE SEQUENCE [LARGE SCALE GENOMIC DNA]</scope>
    <source>
        <strain evidence="16">074W</strain>
    </source>
</reference>
<dbReference type="GO" id="GO:0045333">
    <property type="term" value="P:cellular respiration"/>
    <property type="evidence" value="ECO:0007669"/>
    <property type="project" value="UniProtKB-ARBA"/>
</dbReference>
<dbReference type="InterPro" id="IPR023753">
    <property type="entry name" value="FAD/NAD-binding_dom"/>
</dbReference>
<evidence type="ECO:0000256" key="11">
    <source>
        <dbReference type="PIRSR" id="PIRSR000350-4"/>
    </source>
</evidence>
<dbReference type="PRINTS" id="PR00411">
    <property type="entry name" value="PNDRDTASEI"/>
</dbReference>
<evidence type="ECO:0000259" key="14">
    <source>
        <dbReference type="Pfam" id="PF07992"/>
    </source>
</evidence>
<dbReference type="GO" id="GO:0045252">
    <property type="term" value="C:oxoglutarate dehydrogenase complex"/>
    <property type="evidence" value="ECO:0007669"/>
    <property type="project" value="TreeGrafter"/>
</dbReference>
<organism evidence="15 16">
    <name type="scientific">Galdieria sulphuraria</name>
    <name type="common">Red alga</name>
    <dbReference type="NCBI Taxonomy" id="130081"/>
    <lineage>
        <taxon>Eukaryota</taxon>
        <taxon>Rhodophyta</taxon>
        <taxon>Bangiophyceae</taxon>
        <taxon>Galdieriales</taxon>
        <taxon>Galdieriaceae</taxon>
        <taxon>Galdieria</taxon>
    </lineage>
</organism>
<comment type="cofactor">
    <cofactor evidence="10 12">
        <name>FAD</name>
        <dbReference type="ChEBI" id="CHEBI:57692"/>
    </cofactor>
    <text evidence="10 12">Binds 1 FAD per subunit.</text>
</comment>
<keyword evidence="7" id="KW-1015">Disulfide bond</keyword>
<sequence length="531" mass="57071">MCVATSHVIVLLKNSDFLTKDSEDKMFSSMFRSRLVDVEIAKSSTLQLHTLPKRFLSSSNTTEHDVAVLGGGPGGYVAAIKAAQLGLKVTCIEKRGRLGGTCLNVGCIPSKALLNSSHMYEEALHSFAGHGITFKDVKLDLDAMMKQKSKAVDVLTKGVEGLFRKNKVSYVRGTGKLKSKNEILVELLDGGTETIKAKNIVIAAGSESASLPGVAFDEKRVVSSTGALSLGQVPKRMVVIGGGYIGLEMGSVWRRLGSEVTVLEYLDHIVPMIDREVADHLYKTLQKQNLKFKLGTKVVGVDSSGSTLKLTVEPSKGGKQENLECDVVLVATGRKPNTGELGLDIAGVKLNSKGQIEVDDHFRTNISNIYAIGDLIRGPMLAHKAEDEGVACAEIIAGKPGHVNYDVIPSVIYTFPEVASVGKTEEELKQANIEYNKGVFPFLANSRARTNDSQGESIQGMVKVLADKKTDRILGIHIIGSNAGEMIAEGALAMEYGASSEDVARTCHAHPTLSEAFREAHMAAFSKPINF</sequence>
<feature type="binding site" evidence="10">
    <location>
        <position position="175"/>
    </location>
    <ligand>
        <name>FAD</name>
        <dbReference type="ChEBI" id="CHEBI:57692"/>
    </ligand>
</feature>
<dbReference type="KEGG" id="gsl:Gasu_15110"/>
<evidence type="ECO:0000256" key="2">
    <source>
        <dbReference type="ARBA" id="ARBA00012608"/>
    </source>
</evidence>
<keyword evidence="16" id="KW-1185">Reference proteome</keyword>
<dbReference type="PANTHER" id="PTHR22912">
    <property type="entry name" value="DISULFIDE OXIDOREDUCTASE"/>
    <property type="match status" value="1"/>
</dbReference>
<dbReference type="InterPro" id="IPR016156">
    <property type="entry name" value="FAD/NAD-linked_Rdtase_dimer_sf"/>
</dbReference>
<comment type="miscellaneous">
    <text evidence="12">The active site is a redox-active disulfide bond.</text>
</comment>
<dbReference type="GO" id="GO:0005739">
    <property type="term" value="C:mitochondrion"/>
    <property type="evidence" value="ECO:0007669"/>
    <property type="project" value="TreeGrafter"/>
</dbReference>
<feature type="active site" description="Proton acceptor" evidence="9">
    <location>
        <position position="510"/>
    </location>
</feature>
<dbReference type="Gene3D" id="3.30.390.30">
    <property type="match status" value="1"/>
</dbReference>
<keyword evidence="6 10" id="KW-0520">NAD</keyword>
<evidence type="ECO:0000313" key="16">
    <source>
        <dbReference type="Proteomes" id="UP000030680"/>
    </source>
</evidence>
<dbReference type="eggNOG" id="KOG1335">
    <property type="taxonomic scope" value="Eukaryota"/>
</dbReference>
<dbReference type="Gramene" id="EME31272">
    <property type="protein sequence ID" value="EME31272"/>
    <property type="gene ID" value="Gasu_15110"/>
</dbReference>
<dbReference type="Pfam" id="PF07992">
    <property type="entry name" value="Pyr_redox_2"/>
    <property type="match status" value="1"/>
</dbReference>
<evidence type="ECO:0000256" key="3">
    <source>
        <dbReference type="ARBA" id="ARBA00022630"/>
    </source>
</evidence>
<feature type="domain" description="FAD/NAD(P)-binding" evidence="14">
    <location>
        <begin position="64"/>
        <end position="389"/>
    </location>
</feature>
<dbReference type="InterPro" id="IPR012999">
    <property type="entry name" value="Pyr_OxRdtase_I_AS"/>
</dbReference>
<comment type="similarity">
    <text evidence="1 12">Belongs to the class-I pyridine nucleotide-disulfide oxidoreductase family.</text>
</comment>
<dbReference type="GO" id="GO:0045254">
    <property type="term" value="C:pyruvate dehydrogenase complex"/>
    <property type="evidence" value="ECO:0007669"/>
    <property type="project" value="UniProtKB-ARBA"/>
</dbReference>
<keyword evidence="3 12" id="KW-0285">Flavoprotein</keyword>
<dbReference type="AlphaFoldDB" id="M2XM48"/>
<evidence type="ECO:0000256" key="1">
    <source>
        <dbReference type="ARBA" id="ARBA00007532"/>
    </source>
</evidence>
<proteinExistence type="inferred from homology"/>
<dbReference type="EMBL" id="KB454493">
    <property type="protein sequence ID" value="EME31272.1"/>
    <property type="molecule type" value="Genomic_DNA"/>
</dbReference>
<evidence type="ECO:0000256" key="12">
    <source>
        <dbReference type="RuleBase" id="RU003692"/>
    </source>
</evidence>
<evidence type="ECO:0000256" key="4">
    <source>
        <dbReference type="ARBA" id="ARBA00022827"/>
    </source>
</evidence>
<feature type="binding site" evidence="10">
    <location>
        <position position="374"/>
    </location>
    <ligand>
        <name>FAD</name>
        <dbReference type="ChEBI" id="CHEBI:57692"/>
    </ligand>
</feature>
<dbReference type="Gene3D" id="3.50.50.60">
    <property type="entry name" value="FAD/NAD(P)-binding domain"/>
    <property type="match status" value="2"/>
</dbReference>
<keyword evidence="4 10" id="KW-0274">FAD</keyword>
<protein>
    <recommendedName>
        <fullName evidence="2 12">Dihydrolipoyl dehydrogenase</fullName>
        <ecNumber evidence="2 12">1.8.1.4</ecNumber>
    </recommendedName>
</protein>
<keyword evidence="10" id="KW-0547">Nucleotide-binding</keyword>
<evidence type="ECO:0000256" key="10">
    <source>
        <dbReference type="PIRSR" id="PIRSR000350-3"/>
    </source>
</evidence>
<evidence type="ECO:0000256" key="9">
    <source>
        <dbReference type="PIRSR" id="PIRSR000350-2"/>
    </source>
</evidence>
<feature type="disulfide bond" description="Redox-active" evidence="11">
    <location>
        <begin position="102"/>
        <end position="107"/>
    </location>
</feature>
<dbReference type="PROSITE" id="PS00076">
    <property type="entry name" value="PYRIDINE_REDOX_1"/>
    <property type="match status" value="1"/>
</dbReference>
<dbReference type="RefSeq" id="XP_005707792.1">
    <property type="nucleotide sequence ID" value="XM_005707735.1"/>
</dbReference>
<dbReference type="STRING" id="130081.M2XM48"/>
<feature type="binding site" evidence="10">
    <location>
        <position position="264"/>
    </location>
    <ligand>
        <name>NAD(+)</name>
        <dbReference type="ChEBI" id="CHEBI:57540"/>
    </ligand>
</feature>
<dbReference type="FunFam" id="3.50.50.60:FF:000001">
    <property type="entry name" value="Dihydrolipoyl dehydrogenase, mitochondrial"/>
    <property type="match status" value="1"/>
</dbReference>
<dbReference type="PANTHER" id="PTHR22912:SF223">
    <property type="entry name" value="DIHYDROLIPOYL DEHYDROGENASE 1, MITOCHONDRIAL"/>
    <property type="match status" value="1"/>
</dbReference>
<dbReference type="InterPro" id="IPR006258">
    <property type="entry name" value="Lipoamide_DH"/>
</dbReference>